<dbReference type="Pfam" id="PF04082">
    <property type="entry name" value="Fungal_trans"/>
    <property type="match status" value="1"/>
</dbReference>
<feature type="region of interest" description="Disordered" evidence="9">
    <location>
        <begin position="152"/>
        <end position="238"/>
    </location>
</feature>
<dbReference type="PROSITE" id="PS00028">
    <property type="entry name" value="ZINC_FINGER_C2H2_1"/>
    <property type="match status" value="2"/>
</dbReference>
<feature type="region of interest" description="Disordered" evidence="9">
    <location>
        <begin position="1705"/>
        <end position="1789"/>
    </location>
</feature>
<feature type="domain" description="C2H2-type" evidence="11">
    <location>
        <begin position="11"/>
        <end position="39"/>
    </location>
</feature>
<proteinExistence type="predicted"/>
<dbReference type="CDD" id="cd00067">
    <property type="entry name" value="GAL4"/>
    <property type="match status" value="1"/>
</dbReference>
<feature type="region of interest" description="Disordered" evidence="9">
    <location>
        <begin position="355"/>
        <end position="411"/>
    </location>
</feature>
<dbReference type="CDD" id="cd12148">
    <property type="entry name" value="fungal_TF_MHR"/>
    <property type="match status" value="1"/>
</dbReference>
<dbReference type="InterPro" id="IPR036236">
    <property type="entry name" value="Znf_C2H2_sf"/>
</dbReference>
<feature type="region of interest" description="Disordered" evidence="9">
    <location>
        <begin position="428"/>
        <end position="451"/>
    </location>
</feature>
<reference evidence="12 13" key="1">
    <citation type="submission" date="2019-07" db="EMBL/GenBank/DDBJ databases">
        <title>Rhodotorula toruloides NBRC10032 genome sequencing.</title>
        <authorList>
            <person name="Shida Y."/>
            <person name="Takaku H."/>
            <person name="Ogasawara W."/>
            <person name="Mori K."/>
        </authorList>
    </citation>
    <scope>NUCLEOTIDE SEQUENCE [LARGE SCALE GENOMIC DNA]</scope>
    <source>
        <strain evidence="12 13">NBRC10032</strain>
    </source>
</reference>
<feature type="region of interest" description="Disordered" evidence="9">
    <location>
        <begin position="1817"/>
        <end position="1882"/>
    </location>
</feature>
<feature type="compositionally biased region" description="Pro residues" evidence="9">
    <location>
        <begin position="225"/>
        <end position="234"/>
    </location>
</feature>
<organism evidence="12 13">
    <name type="scientific">Rhodotorula toruloides</name>
    <name type="common">Yeast</name>
    <name type="synonym">Rhodosporidium toruloides</name>
    <dbReference type="NCBI Taxonomy" id="5286"/>
    <lineage>
        <taxon>Eukaryota</taxon>
        <taxon>Fungi</taxon>
        <taxon>Dikarya</taxon>
        <taxon>Basidiomycota</taxon>
        <taxon>Pucciniomycotina</taxon>
        <taxon>Microbotryomycetes</taxon>
        <taxon>Sporidiobolales</taxon>
        <taxon>Sporidiobolaceae</taxon>
        <taxon>Rhodotorula</taxon>
    </lineage>
</organism>
<evidence type="ECO:0000256" key="3">
    <source>
        <dbReference type="ARBA" id="ARBA00022771"/>
    </source>
</evidence>
<dbReference type="Gene3D" id="3.30.160.60">
    <property type="entry name" value="Classic Zinc Finger"/>
    <property type="match status" value="2"/>
</dbReference>
<feature type="compositionally biased region" description="Basic residues" evidence="9">
    <location>
        <begin position="1303"/>
        <end position="1316"/>
    </location>
</feature>
<feature type="compositionally biased region" description="Acidic residues" evidence="9">
    <location>
        <begin position="1868"/>
        <end position="1882"/>
    </location>
</feature>
<dbReference type="SMART" id="SM00066">
    <property type="entry name" value="GAL4"/>
    <property type="match status" value="1"/>
</dbReference>
<keyword evidence="7" id="KW-0539">Nucleus</keyword>
<feature type="compositionally biased region" description="Polar residues" evidence="9">
    <location>
        <begin position="2122"/>
        <end position="2138"/>
    </location>
</feature>
<evidence type="ECO:0000256" key="5">
    <source>
        <dbReference type="ARBA" id="ARBA00023015"/>
    </source>
</evidence>
<keyword evidence="1" id="KW-0479">Metal-binding</keyword>
<protein>
    <submittedName>
        <fullName evidence="12">Zinc finger, C2H2-type domain containing protein, transcription factor</fullName>
    </submittedName>
</protein>
<dbReference type="OrthoDB" id="1405595at2759"/>
<evidence type="ECO:0000256" key="6">
    <source>
        <dbReference type="ARBA" id="ARBA00023163"/>
    </source>
</evidence>
<feature type="compositionally biased region" description="Polar residues" evidence="9">
    <location>
        <begin position="1236"/>
        <end position="1246"/>
    </location>
</feature>
<dbReference type="EMBL" id="BJWK01000011">
    <property type="protein sequence ID" value="GEM10466.1"/>
    <property type="molecule type" value="Genomic_DNA"/>
</dbReference>
<name>A0A511KKR7_RHOTO</name>
<dbReference type="GO" id="GO:0003677">
    <property type="term" value="F:DNA binding"/>
    <property type="evidence" value="ECO:0007669"/>
    <property type="project" value="InterPro"/>
</dbReference>
<feature type="domain" description="C2H2-type" evidence="11">
    <location>
        <begin position="40"/>
        <end position="67"/>
    </location>
</feature>
<feature type="compositionally biased region" description="Basic and acidic residues" evidence="9">
    <location>
        <begin position="2185"/>
        <end position="2196"/>
    </location>
</feature>
<feature type="region of interest" description="Disordered" evidence="9">
    <location>
        <begin position="2276"/>
        <end position="2300"/>
    </location>
</feature>
<dbReference type="GO" id="GO:0008270">
    <property type="term" value="F:zinc ion binding"/>
    <property type="evidence" value="ECO:0007669"/>
    <property type="project" value="UniProtKB-KW"/>
</dbReference>
<feature type="domain" description="Zn(2)-C6 fungal-type" evidence="10">
    <location>
        <begin position="121"/>
        <end position="150"/>
    </location>
</feature>
<evidence type="ECO:0000313" key="12">
    <source>
        <dbReference type="EMBL" id="GEM10466.1"/>
    </source>
</evidence>
<feature type="compositionally biased region" description="Polar residues" evidence="9">
    <location>
        <begin position="384"/>
        <end position="396"/>
    </location>
</feature>
<feature type="compositionally biased region" description="Low complexity" evidence="9">
    <location>
        <begin position="1405"/>
        <end position="1425"/>
    </location>
</feature>
<dbReference type="SMART" id="SM00355">
    <property type="entry name" value="ZnF_C2H2"/>
    <property type="match status" value="2"/>
</dbReference>
<feature type="compositionally biased region" description="Basic residues" evidence="9">
    <location>
        <begin position="1846"/>
        <end position="1855"/>
    </location>
</feature>
<feature type="compositionally biased region" description="Low complexity" evidence="9">
    <location>
        <begin position="1381"/>
        <end position="1394"/>
    </location>
</feature>
<dbReference type="PROSITE" id="PS50048">
    <property type="entry name" value="ZN2_CY6_FUNGAL_2"/>
    <property type="match status" value="1"/>
</dbReference>
<dbReference type="Pfam" id="PF00172">
    <property type="entry name" value="Zn_clus"/>
    <property type="match status" value="1"/>
</dbReference>
<dbReference type="InterPro" id="IPR001138">
    <property type="entry name" value="Zn2Cys6_DnaBD"/>
</dbReference>
<keyword evidence="6" id="KW-0804">Transcription</keyword>
<feature type="compositionally biased region" description="Basic and acidic residues" evidence="9">
    <location>
        <begin position="428"/>
        <end position="440"/>
    </location>
</feature>
<dbReference type="InterPro" id="IPR036864">
    <property type="entry name" value="Zn2-C6_fun-type_DNA-bd_sf"/>
</dbReference>
<dbReference type="InterPro" id="IPR013087">
    <property type="entry name" value="Znf_C2H2_type"/>
</dbReference>
<dbReference type="PROSITE" id="PS50157">
    <property type="entry name" value="ZINC_FINGER_C2H2_2"/>
    <property type="match status" value="2"/>
</dbReference>
<feature type="compositionally biased region" description="Low complexity" evidence="9">
    <location>
        <begin position="1467"/>
        <end position="1477"/>
    </location>
</feature>
<feature type="compositionally biased region" description="Low complexity" evidence="9">
    <location>
        <begin position="2285"/>
        <end position="2300"/>
    </location>
</feature>
<feature type="compositionally biased region" description="Low complexity" evidence="9">
    <location>
        <begin position="1751"/>
        <end position="1773"/>
    </location>
</feature>
<dbReference type="PANTHER" id="PTHR47660">
    <property type="entry name" value="TRANSCRIPTION FACTOR WITH C2H2 AND ZN(2)-CYS(6) DNA BINDING DOMAIN (EUROFUNG)-RELATED-RELATED"/>
    <property type="match status" value="1"/>
</dbReference>
<gene>
    <name evidence="12" type="ORF">Rt10032_c11g4483</name>
</gene>
<feature type="region of interest" description="Disordered" evidence="9">
    <location>
        <begin position="84"/>
        <end position="109"/>
    </location>
</feature>
<dbReference type="PANTHER" id="PTHR47660:SF2">
    <property type="entry name" value="TRANSCRIPTION FACTOR WITH C2H2 AND ZN(2)-CYS(6) DNA BINDING DOMAIN (EUROFUNG)"/>
    <property type="match status" value="1"/>
</dbReference>
<feature type="region of interest" description="Disordered" evidence="9">
    <location>
        <begin position="491"/>
        <end position="550"/>
    </location>
</feature>
<feature type="region of interest" description="Disordered" evidence="9">
    <location>
        <begin position="1451"/>
        <end position="1508"/>
    </location>
</feature>
<evidence type="ECO:0000256" key="4">
    <source>
        <dbReference type="ARBA" id="ARBA00022833"/>
    </source>
</evidence>
<evidence type="ECO:0000256" key="2">
    <source>
        <dbReference type="ARBA" id="ARBA00022737"/>
    </source>
</evidence>
<feature type="compositionally biased region" description="Low complexity" evidence="9">
    <location>
        <begin position="2062"/>
        <end position="2096"/>
    </location>
</feature>
<feature type="compositionally biased region" description="Acidic residues" evidence="9">
    <location>
        <begin position="1214"/>
        <end position="1234"/>
    </location>
</feature>
<sequence length="2392" mass="250555">MQDNPDPARPFLCVECGSRYTRQEHLDRHVTAKHRVAKDFVCPTCGKGFARKDILKRHEQGHAKQQAAAAEAAAKGDYYDKGYDSPVSNAGKGKKKRVSSIGDAGADDGSGPVKIARVGRACCRCSKSKLRCDGQHPCERCRKAGVDCSFERPPKSGSRSGSVSMQIDDGFGLTPSMESDGDTTSPENAFGLALPTPPPPETWSRQAGSAASALSGMSPYHMPLRGPPQHPALPPTSFSFGPPPVNYYSGRPPDAFSYRQTPYHNAAAFPSLQLPHHGPSPLNPFASTTLPPPPTPASQSSQWDNSAYGRQIGDVGSSGAGQLDFLDLISAGAGDQEIDWSILNTGFASQDPVINANSGPMPTGFTPRDGMSPGTGDIEVGSLLPSSLGGNASQPMSDLRNGGGIPEEPSPASAAALVLAAAANGDDRNMSIKSEKDTSPERPSYGFRNNSLVESDNAAVSLLQLATHTPRVSPEPGASLQKTVLNSATRGGVEDPLRTSHPSHTPSDPWPLSYRPTEPVEDILPTSARGTGYGSRAASPPPHHPHRSLAHVPSVTDSTRLRILYKVRELSASDPSLSERFVPRLELLELFIQLYFDKYHALFPIVHKPTWDPNTAPSFLTLAIASVGARYAWERVVGASMHAHALLECARRLAQIMGDLDNTLLRTVAWQQTILIVLQSGMMSGNKRDLERTQAFASMPITFARRQGWLKEPQVDEQAEELFPLDERWRRWRDREEIRRLGFGAVTFDCSGTMLWNMDTASLYLDAANTPLPCHDALWDAPSSSAWSSLFRHSILPPASPTLSHAVHLACSFASLSGAASTTLSSISRDAFALSTVLSVLHSLGWERVHARAVEKTFLAPGSGADASGKAGDALKKEDGEERIDEVDAAQAALEAGIEFFQDRILLPPDLLARLDDPGAASGTMALMVHLTALTQRLPIRVLQPLARSATAPAQPATLAALRSWALAGHGSVARTTAYHAGQLIALCRPALSASVGGTSSSSSEGPLEPFALFYAALALVAFVREGGGGPPPSTDEAAVVKASGSKSPSEGHELVLDTLRDRSDSVLAAWVHSGPLGSRQVPAAAVPSLRLLGGTGHTDSSSSSTKGRLDSSRAAERILSCAARRLQALKVWKVGDLLGSVLEQLAAVERSRLDEQERGDALGLALGALKEDQDIAAAAAAAALEHGDQLKALVGVSGGAASSSVAASTPAGGDEDDDDEDNELDEDDDDEEQNAVLSWTPMTGSTDADADTDALPFQLPPSSYSSTPTRPPPPPAKLASHTSSQRKQGRSRSFQGVYIPRRPAHDHPNRHRAHKNPPSSSPLMGRPKQDGAPTASISRRASSADRGETKSLPWLSQPSPEPPAACTGAYGTRSGGQGRSNGVSQASSAGSGSLKIVLRPAKPDPSAASTLPTPSSSASPPVVVLDSSVSTSEASSRSESPAAISLVTDLHPPARSFPPSQTPELGSPAPSSSGASTPRPGLGERSSSRKGIKNGKDGLNRVCHHHKSQTDRPRMTCVNAPECKTVWCKTCVEKYYLACTPNAAFEAGVLFNCPVCQDACQCAGCKRKRRGYTRDGRRAPVDGDVTVPVSGSVKEKKAKKEKRGRENANVEVGLWAGTAAAASASGWEAAGLGIAASAGPVPGAEEEDSTDDEADAVSRMLMGGVSVSPSVSTAPLHPALPPAEEVPVIKRRSSLTSAYDRANPLTFAHMPPPAPVVATPAPGPPVPASRRRSGAASRPPRQPDPYANLSASLPASFASTPTAAVTPTAASSRPRRNKRPSSAFDDYALDLPTSSAAGLVDRNNATPISQYAYATSGSAARRRGGPAPNSRQHPSGIEALASLQPRRKIRRRWHSGLSSASSCDDLSMSEDDFDDDSMDEGEGSMMVVEEPLPVLAGLERNLGLEGDGTPPDGMLFGEVFGVVGVADPAIAGALAGGAAVQLDPATAVAAKPLKPKVKWIKGPQRKKWEMARAAEAAAAMGSSTVIKEEPTDDRLVGADAPKRSTSPVTVKREALSVSPSDPIKPFGSPSEAPKRSLTVPITASDEDSPPSYDSHDFVSRQAAASISTSAPPSTSAQPSQPAAQPSPPRAALSSRSPDDARLAFALLDAVRAAVGPRAGETASTTAAEPDHTSTASNFGAALEAALGSNGSASALSSPSKAPFEARGPASSGTSLGSAMDVDDYEAREREAERRRQQQAAQAIVDPGKAFKPTAKDDTQLFVGSPVCDVDDETEDATSTRQSGYAGNAGIGFDFDMLVAVDQEVDAPTPVDDLWTPASAADSLSTTPSNTTSSAMPTSAPFDEPACSVAPSASLAAEFPFFHSAVVSGITPLPGSPMRDLSGLSGLELEVGVSINLDKAMWADDFAAGTDSQQPATAYLVSHRTMSHATQA</sequence>
<evidence type="ECO:0000256" key="8">
    <source>
        <dbReference type="PROSITE-ProRule" id="PRU00042"/>
    </source>
</evidence>
<keyword evidence="4" id="KW-0862">Zinc</keyword>
<dbReference type="GO" id="GO:0000981">
    <property type="term" value="F:DNA-binding transcription factor activity, RNA polymerase II-specific"/>
    <property type="evidence" value="ECO:0007669"/>
    <property type="project" value="InterPro"/>
</dbReference>
<feature type="compositionally biased region" description="Basic and acidic residues" evidence="9">
    <location>
        <begin position="1987"/>
        <end position="2003"/>
    </location>
</feature>
<keyword evidence="3 8" id="KW-0863">Zinc-finger</keyword>
<evidence type="ECO:0000256" key="7">
    <source>
        <dbReference type="ARBA" id="ARBA00023242"/>
    </source>
</evidence>
<dbReference type="FunFam" id="3.30.160.60:FF:000100">
    <property type="entry name" value="Zinc finger 45-like"/>
    <property type="match status" value="1"/>
</dbReference>
<feature type="region of interest" description="Disordered" evidence="9">
    <location>
        <begin position="270"/>
        <end position="314"/>
    </location>
</feature>
<feature type="compositionally biased region" description="Low complexity" evidence="9">
    <location>
        <begin position="1203"/>
        <end position="1213"/>
    </location>
</feature>
<evidence type="ECO:0000259" key="10">
    <source>
        <dbReference type="PROSITE" id="PS50048"/>
    </source>
</evidence>
<dbReference type="Gene3D" id="4.10.240.10">
    <property type="entry name" value="Zn(2)-C6 fungal-type DNA-binding domain"/>
    <property type="match status" value="1"/>
</dbReference>
<feature type="region of interest" description="Disordered" evidence="9">
    <location>
        <begin position="1203"/>
        <end position="1425"/>
    </location>
</feature>
<evidence type="ECO:0000259" key="11">
    <source>
        <dbReference type="PROSITE" id="PS50157"/>
    </source>
</evidence>
<feature type="compositionally biased region" description="Low complexity" evidence="9">
    <location>
        <begin position="2140"/>
        <end position="2160"/>
    </location>
</feature>
<feature type="region of interest" description="Disordered" evidence="9">
    <location>
        <begin position="2115"/>
        <end position="2217"/>
    </location>
</feature>
<feature type="region of interest" description="Disordered" evidence="9">
    <location>
        <begin position="1980"/>
        <end position="2098"/>
    </location>
</feature>
<feature type="compositionally biased region" description="Low complexity" evidence="9">
    <location>
        <begin position="207"/>
        <end position="218"/>
    </location>
</feature>
<dbReference type="SUPFAM" id="SSF57701">
    <property type="entry name" value="Zn2/Cys6 DNA-binding domain"/>
    <property type="match status" value="1"/>
</dbReference>
<feature type="compositionally biased region" description="Low complexity" evidence="9">
    <location>
        <begin position="99"/>
        <end position="109"/>
    </location>
</feature>
<evidence type="ECO:0000256" key="9">
    <source>
        <dbReference type="SAM" id="MobiDB-lite"/>
    </source>
</evidence>
<dbReference type="InterPro" id="IPR007219">
    <property type="entry name" value="XnlR_reg_dom"/>
</dbReference>
<comment type="caution">
    <text evidence="12">The sequence shown here is derived from an EMBL/GenBank/DDBJ whole genome shotgun (WGS) entry which is preliminary data.</text>
</comment>
<dbReference type="GO" id="GO:0006351">
    <property type="term" value="P:DNA-templated transcription"/>
    <property type="evidence" value="ECO:0007669"/>
    <property type="project" value="InterPro"/>
</dbReference>
<evidence type="ECO:0000313" key="13">
    <source>
        <dbReference type="Proteomes" id="UP000321518"/>
    </source>
</evidence>
<feature type="compositionally biased region" description="Polar residues" evidence="9">
    <location>
        <begin position="1281"/>
        <end position="1295"/>
    </location>
</feature>
<dbReference type="Proteomes" id="UP000321518">
    <property type="component" value="Unassembled WGS sequence"/>
</dbReference>
<feature type="compositionally biased region" description="Pro residues" evidence="9">
    <location>
        <begin position="1711"/>
        <end position="1728"/>
    </location>
</feature>
<keyword evidence="5" id="KW-0805">Transcription regulation</keyword>
<keyword evidence="2" id="KW-0677">Repeat</keyword>
<evidence type="ECO:0000256" key="1">
    <source>
        <dbReference type="ARBA" id="ARBA00022723"/>
    </source>
</evidence>
<feature type="compositionally biased region" description="Low complexity" evidence="9">
    <location>
        <begin position="1856"/>
        <end position="1867"/>
    </location>
</feature>
<dbReference type="PROSITE" id="PS00463">
    <property type="entry name" value="ZN2_CY6_FUNGAL_1"/>
    <property type="match status" value="1"/>
</dbReference>
<dbReference type="SUPFAM" id="SSF57667">
    <property type="entry name" value="beta-beta-alpha zinc fingers"/>
    <property type="match status" value="1"/>
</dbReference>
<accession>A0A511KKR7</accession>